<dbReference type="InParanoid" id="A0A7J7DNW0"/>
<keyword evidence="3" id="KW-0949">S-adenosyl-L-methionine</keyword>
<evidence type="ECO:0000313" key="5">
    <source>
        <dbReference type="Proteomes" id="UP000593562"/>
    </source>
</evidence>
<organism evidence="4 5">
    <name type="scientific">Tripterygium wilfordii</name>
    <name type="common">Thunder God vine</name>
    <dbReference type="NCBI Taxonomy" id="458696"/>
    <lineage>
        <taxon>Eukaryota</taxon>
        <taxon>Viridiplantae</taxon>
        <taxon>Streptophyta</taxon>
        <taxon>Embryophyta</taxon>
        <taxon>Tracheophyta</taxon>
        <taxon>Spermatophyta</taxon>
        <taxon>Magnoliopsida</taxon>
        <taxon>eudicotyledons</taxon>
        <taxon>Gunneridae</taxon>
        <taxon>Pentapetalae</taxon>
        <taxon>rosids</taxon>
        <taxon>fabids</taxon>
        <taxon>Celastrales</taxon>
        <taxon>Celastraceae</taxon>
        <taxon>Tripterygium</taxon>
    </lineage>
</organism>
<evidence type="ECO:0000256" key="3">
    <source>
        <dbReference type="ARBA" id="ARBA00022691"/>
    </source>
</evidence>
<evidence type="ECO:0000256" key="1">
    <source>
        <dbReference type="ARBA" id="ARBA00022603"/>
    </source>
</evidence>
<proteinExistence type="predicted"/>
<reference evidence="4 5" key="1">
    <citation type="journal article" date="2020" name="Nat. Commun.">
        <title>Genome of Tripterygium wilfordii and identification of cytochrome P450 involved in triptolide biosynthesis.</title>
        <authorList>
            <person name="Tu L."/>
            <person name="Su P."/>
            <person name="Zhang Z."/>
            <person name="Gao L."/>
            <person name="Wang J."/>
            <person name="Hu T."/>
            <person name="Zhou J."/>
            <person name="Zhang Y."/>
            <person name="Zhao Y."/>
            <person name="Liu Y."/>
            <person name="Song Y."/>
            <person name="Tong Y."/>
            <person name="Lu Y."/>
            <person name="Yang J."/>
            <person name="Xu C."/>
            <person name="Jia M."/>
            <person name="Peters R.J."/>
            <person name="Huang L."/>
            <person name="Gao W."/>
        </authorList>
    </citation>
    <scope>NUCLEOTIDE SEQUENCE [LARGE SCALE GENOMIC DNA]</scope>
    <source>
        <strain evidence="5">cv. XIE 37</strain>
        <tissue evidence="4">Leaf</tissue>
    </source>
</reference>
<name>A0A7J7DNW0_TRIWF</name>
<dbReference type="GO" id="GO:0006364">
    <property type="term" value="P:rRNA processing"/>
    <property type="evidence" value="ECO:0007669"/>
    <property type="project" value="InterPro"/>
</dbReference>
<dbReference type="InterPro" id="IPR003742">
    <property type="entry name" value="RlmH-like"/>
</dbReference>
<comment type="caution">
    <text evidence="4">The sequence shown here is derived from an EMBL/GenBank/DDBJ whole genome shotgun (WGS) entry which is preliminary data.</text>
</comment>
<dbReference type="PANTHER" id="PTHR33603:SF1">
    <property type="entry name" value="RIBOSOMAL RNA LARGE SUBUNIT METHYLTRANSFERASE H"/>
    <property type="match status" value="1"/>
</dbReference>
<dbReference type="PANTHER" id="PTHR33603">
    <property type="entry name" value="METHYLTRANSFERASE"/>
    <property type="match status" value="1"/>
</dbReference>
<keyword evidence="5" id="KW-1185">Reference proteome</keyword>
<dbReference type="GO" id="GO:0008168">
    <property type="term" value="F:methyltransferase activity"/>
    <property type="evidence" value="ECO:0007669"/>
    <property type="project" value="UniProtKB-KW"/>
</dbReference>
<evidence type="ECO:0000313" key="4">
    <source>
        <dbReference type="EMBL" id="KAF5748072.1"/>
    </source>
</evidence>
<dbReference type="EMBL" id="JAAARO010000004">
    <property type="protein sequence ID" value="KAF5748072.1"/>
    <property type="molecule type" value="Genomic_DNA"/>
</dbReference>
<dbReference type="AlphaFoldDB" id="A0A7J7DNW0"/>
<gene>
    <name evidence="4" type="ORF">HS088_TW04G00021</name>
</gene>
<dbReference type="GO" id="GO:0032259">
    <property type="term" value="P:methylation"/>
    <property type="evidence" value="ECO:0007669"/>
    <property type="project" value="UniProtKB-KW"/>
</dbReference>
<evidence type="ECO:0000256" key="2">
    <source>
        <dbReference type="ARBA" id="ARBA00022679"/>
    </source>
</evidence>
<keyword evidence="1 4" id="KW-0489">Methyltransferase</keyword>
<keyword evidence="2 4" id="KW-0808">Transferase</keyword>
<sequence length="107" mass="12936">MIISSRDSHYLFQHQRKESHSPCFRMQRVLPVRLRTVEKKRSPGVQMLVEEYIAKLRLYFPAEDVQLRSNHRHAQELRDYCFVLVELMAMGNCEHVLMYQSSCFQWF</sequence>
<dbReference type="Proteomes" id="UP000593562">
    <property type="component" value="Unassembled WGS sequence"/>
</dbReference>
<protein>
    <submittedName>
        <fullName evidence="4">Methyltransferases isoform 1</fullName>
    </submittedName>
</protein>
<accession>A0A7J7DNW0</accession>